<keyword evidence="11" id="KW-1185">Reference proteome</keyword>
<dbReference type="SMART" id="SM00490">
    <property type="entry name" value="HELICc"/>
    <property type="match status" value="1"/>
</dbReference>
<keyword evidence="4" id="KW-0067">ATP-binding</keyword>
<reference evidence="10 11" key="1">
    <citation type="submission" date="2019-10" db="EMBL/GenBank/DDBJ databases">
        <title>Assembly and Annotation for the nematode Trichostrongylus colubriformis.</title>
        <authorList>
            <person name="Martin J."/>
        </authorList>
    </citation>
    <scope>NUCLEOTIDE SEQUENCE [LARGE SCALE GENOMIC DNA]</scope>
    <source>
        <strain evidence="10">G859</strain>
        <tissue evidence="10">Whole worm</tissue>
    </source>
</reference>
<dbReference type="GO" id="GO:0016787">
    <property type="term" value="F:hydrolase activity"/>
    <property type="evidence" value="ECO:0007669"/>
    <property type="project" value="UniProtKB-KW"/>
</dbReference>
<evidence type="ECO:0000313" key="10">
    <source>
        <dbReference type="EMBL" id="KAK5975366.1"/>
    </source>
</evidence>
<dbReference type="Pfam" id="PF00271">
    <property type="entry name" value="Helicase_C"/>
    <property type="match status" value="1"/>
</dbReference>
<dbReference type="PANTHER" id="PTHR12131:SF1">
    <property type="entry name" value="ATP-DEPENDENT RNA HELICASE SUPV3L1, MITOCHONDRIAL-RELATED"/>
    <property type="match status" value="1"/>
</dbReference>
<dbReference type="GO" id="GO:0003676">
    <property type="term" value="F:nucleic acid binding"/>
    <property type="evidence" value="ECO:0007669"/>
    <property type="project" value="InterPro"/>
</dbReference>
<dbReference type="EMBL" id="WIXE01013126">
    <property type="protein sequence ID" value="KAK5975366.1"/>
    <property type="molecule type" value="Genomic_DNA"/>
</dbReference>
<keyword evidence="2" id="KW-0378">Hydrolase</keyword>
<dbReference type="Pfam" id="PF00270">
    <property type="entry name" value="DEAD"/>
    <property type="match status" value="1"/>
</dbReference>
<dbReference type="InterPro" id="IPR001650">
    <property type="entry name" value="Helicase_C-like"/>
</dbReference>
<dbReference type="SMART" id="SM00487">
    <property type="entry name" value="DEXDc"/>
    <property type="match status" value="1"/>
</dbReference>
<gene>
    <name evidence="10" type="ORF">GCK32_005230</name>
</gene>
<dbReference type="AlphaFoldDB" id="A0AAN8F9A0"/>
<dbReference type="GO" id="GO:0003724">
    <property type="term" value="F:RNA helicase activity"/>
    <property type="evidence" value="ECO:0007669"/>
    <property type="project" value="UniProtKB-EC"/>
</dbReference>
<dbReference type="CDD" id="cd18795">
    <property type="entry name" value="SF2_C_Ski2"/>
    <property type="match status" value="1"/>
</dbReference>
<evidence type="ECO:0000256" key="2">
    <source>
        <dbReference type="ARBA" id="ARBA00022801"/>
    </source>
</evidence>
<comment type="caution">
    <text evidence="10">The sequence shown here is derived from an EMBL/GenBank/DDBJ whole genome shotgun (WGS) entry which is preliminary data.</text>
</comment>
<feature type="chain" id="PRO_5043019240" evidence="7">
    <location>
        <begin position="20"/>
        <end position="667"/>
    </location>
</feature>
<dbReference type="InterPro" id="IPR027417">
    <property type="entry name" value="P-loop_NTPase"/>
</dbReference>
<dbReference type="GO" id="GO:0055087">
    <property type="term" value="C:Ski complex"/>
    <property type="evidence" value="ECO:0007669"/>
    <property type="project" value="TreeGrafter"/>
</dbReference>
<keyword evidence="7" id="KW-0732">Signal</keyword>
<comment type="catalytic activity">
    <reaction evidence="5">
        <text>ATP + H2O = ADP + phosphate + H(+)</text>
        <dbReference type="Rhea" id="RHEA:13065"/>
        <dbReference type="ChEBI" id="CHEBI:15377"/>
        <dbReference type="ChEBI" id="CHEBI:15378"/>
        <dbReference type="ChEBI" id="CHEBI:30616"/>
        <dbReference type="ChEBI" id="CHEBI:43474"/>
        <dbReference type="ChEBI" id="CHEBI:456216"/>
        <dbReference type="EC" id="3.6.4.13"/>
    </reaction>
</comment>
<dbReference type="PANTHER" id="PTHR12131">
    <property type="entry name" value="ATP-DEPENDENT RNA AND DNA HELICASE"/>
    <property type="match status" value="1"/>
</dbReference>
<dbReference type="PROSITE" id="PS51192">
    <property type="entry name" value="HELICASE_ATP_BIND_1"/>
    <property type="match status" value="1"/>
</dbReference>
<evidence type="ECO:0000259" key="8">
    <source>
        <dbReference type="PROSITE" id="PS51192"/>
    </source>
</evidence>
<sequence>MPWMLTTFMVSLKVVKMMAEYPFELDSFQQAAVVCMEKGESVFVAAHTSAGKTVVAEYAVALCEHHKTRAIYTSPIKALSNQKFRDFKMIFSDVGLVTGDIQLFPEAFCLIMTTEILRSMLYNGSEVVRDLEWVVFDEVHYINNAERGHVWEEVLIMLPSHVKIVMLSATVPNCIEFADWVGRIKNRKINVVSTLKRPVPLEHYLYTGQDGKTKKDLFKIVDMNGNWQEIGYRKAADAKANKRDIATNQGRQGGGMDRGDGANRGRGGQARGGYAGNTGGFSGKPTGKNDKNVYISLIDFLRTNEQLPMVVFVFSRKSDEKKIRANFLKPRKRPGSVRDYSLEAFFAQCINRLKGSDKKLPQVHLMKELCMRGFAVHHSGILPILKEVVELLFQKGYVKILFATETFAMGVNMPARTVVFDSIQKHDGTELRMLNAAEYIQMAGRAGRRGLDTTGTVIVLCKQPKLVEPGQLQMIMMGKAAPLVSQFRVTYSMLLNLLRVEHLRVEDMLQRSFVESASLREGPKRKSNLEKAQQQLSALPKIDCQMCDPGEATVSPIRQYHDVLVNFIERKSDLWSRLASESAMDKRLKCGRVLLVSSAHHSLQNQLVLLVKEIQGEGKRAFQVLVPCWESESNFDEQKRKADEFLRLSKEVRLSKSGWKNRASLKD</sequence>
<accession>A0AAN8F9A0</accession>
<dbReference type="InterPro" id="IPR050699">
    <property type="entry name" value="RNA-DNA_Helicase"/>
</dbReference>
<feature type="domain" description="Helicase ATP-binding" evidence="8">
    <location>
        <begin position="33"/>
        <end position="189"/>
    </location>
</feature>
<name>A0AAN8F9A0_TRICO</name>
<protein>
    <submittedName>
        <fullName evidence="10">DEAD/DEAH box helicase</fullName>
    </submittedName>
</protein>
<evidence type="ECO:0000256" key="4">
    <source>
        <dbReference type="ARBA" id="ARBA00022840"/>
    </source>
</evidence>
<dbReference type="InterPro" id="IPR011545">
    <property type="entry name" value="DEAD/DEAH_box_helicase_dom"/>
</dbReference>
<dbReference type="Gene3D" id="3.40.50.300">
    <property type="entry name" value="P-loop containing nucleotide triphosphate hydrolases"/>
    <property type="match status" value="2"/>
</dbReference>
<dbReference type="FunFam" id="3.40.50.300:FF:000447">
    <property type="entry name" value="helicase SKI2W isoform X2"/>
    <property type="match status" value="1"/>
</dbReference>
<dbReference type="FunFam" id="3.40.50.300:FF:000354">
    <property type="entry name" value="ATP-dependent RNA helicase SKI2"/>
    <property type="match status" value="1"/>
</dbReference>
<organism evidence="10 11">
    <name type="scientific">Trichostrongylus colubriformis</name>
    <name type="common">Black scour worm</name>
    <dbReference type="NCBI Taxonomy" id="6319"/>
    <lineage>
        <taxon>Eukaryota</taxon>
        <taxon>Metazoa</taxon>
        <taxon>Ecdysozoa</taxon>
        <taxon>Nematoda</taxon>
        <taxon>Chromadorea</taxon>
        <taxon>Rhabditida</taxon>
        <taxon>Rhabditina</taxon>
        <taxon>Rhabditomorpha</taxon>
        <taxon>Strongyloidea</taxon>
        <taxon>Trichostrongylidae</taxon>
        <taxon>Trichostrongylus</taxon>
    </lineage>
</organism>
<feature type="compositionally biased region" description="Gly residues" evidence="6">
    <location>
        <begin position="264"/>
        <end position="282"/>
    </location>
</feature>
<evidence type="ECO:0000259" key="9">
    <source>
        <dbReference type="PROSITE" id="PS51194"/>
    </source>
</evidence>
<dbReference type="Proteomes" id="UP001331761">
    <property type="component" value="Unassembled WGS sequence"/>
</dbReference>
<dbReference type="Gene3D" id="1.10.3380.30">
    <property type="match status" value="1"/>
</dbReference>
<evidence type="ECO:0000313" key="11">
    <source>
        <dbReference type="Proteomes" id="UP001331761"/>
    </source>
</evidence>
<dbReference type="PROSITE" id="PS51194">
    <property type="entry name" value="HELICASE_CTER"/>
    <property type="match status" value="1"/>
</dbReference>
<dbReference type="InterPro" id="IPR014001">
    <property type="entry name" value="Helicase_ATP-bd"/>
</dbReference>
<keyword evidence="1" id="KW-0547">Nucleotide-binding</keyword>
<keyword evidence="3 10" id="KW-0347">Helicase</keyword>
<dbReference type="GO" id="GO:0005524">
    <property type="term" value="F:ATP binding"/>
    <property type="evidence" value="ECO:0007669"/>
    <property type="project" value="UniProtKB-KW"/>
</dbReference>
<feature type="region of interest" description="Disordered" evidence="6">
    <location>
        <begin position="241"/>
        <end position="285"/>
    </location>
</feature>
<evidence type="ECO:0000256" key="5">
    <source>
        <dbReference type="ARBA" id="ARBA00047984"/>
    </source>
</evidence>
<feature type="domain" description="Helicase C-terminal" evidence="9">
    <location>
        <begin position="296"/>
        <end position="498"/>
    </location>
</feature>
<dbReference type="GO" id="GO:0070478">
    <property type="term" value="P:nuclear-transcribed mRNA catabolic process, 3'-5' exonucleolytic nonsense-mediated decay"/>
    <property type="evidence" value="ECO:0007669"/>
    <property type="project" value="TreeGrafter"/>
</dbReference>
<evidence type="ECO:0000256" key="6">
    <source>
        <dbReference type="SAM" id="MobiDB-lite"/>
    </source>
</evidence>
<proteinExistence type="predicted"/>
<evidence type="ECO:0000256" key="7">
    <source>
        <dbReference type="SAM" id="SignalP"/>
    </source>
</evidence>
<dbReference type="SUPFAM" id="SSF52540">
    <property type="entry name" value="P-loop containing nucleoside triphosphate hydrolases"/>
    <property type="match status" value="1"/>
</dbReference>
<evidence type="ECO:0000256" key="3">
    <source>
        <dbReference type="ARBA" id="ARBA00022806"/>
    </source>
</evidence>
<evidence type="ECO:0000256" key="1">
    <source>
        <dbReference type="ARBA" id="ARBA00022741"/>
    </source>
</evidence>
<feature type="signal peptide" evidence="7">
    <location>
        <begin position="1"/>
        <end position="19"/>
    </location>
</feature>